<organism evidence="1 2">
    <name type="scientific">Candidatus Avichristensenella intestinipullorum</name>
    <dbReference type="NCBI Taxonomy" id="2840693"/>
    <lineage>
        <taxon>Bacteria</taxon>
        <taxon>Bacillati</taxon>
        <taxon>Bacillota</taxon>
        <taxon>Clostridia</taxon>
        <taxon>Candidatus Avichristensenella</taxon>
    </lineage>
</organism>
<dbReference type="SMART" id="SM01234">
    <property type="entry name" value="Haemolytic"/>
    <property type="match status" value="1"/>
</dbReference>
<dbReference type="Pfam" id="PF01809">
    <property type="entry name" value="YidD"/>
    <property type="match status" value="1"/>
</dbReference>
<dbReference type="InterPro" id="IPR002696">
    <property type="entry name" value="Membr_insert_effic_factor_YidD"/>
</dbReference>
<accession>A0A9D0YVA6</accession>
<dbReference type="Proteomes" id="UP000886819">
    <property type="component" value="Unassembled WGS sequence"/>
</dbReference>
<dbReference type="AlphaFoldDB" id="A0A9D0YVA6"/>
<comment type="caution">
    <text evidence="1">The sequence shown here is derived from an EMBL/GenBank/DDBJ whole genome shotgun (WGS) entry which is preliminary data.</text>
</comment>
<reference evidence="1" key="1">
    <citation type="submission" date="2020-10" db="EMBL/GenBank/DDBJ databases">
        <authorList>
            <person name="Gilroy R."/>
        </authorList>
    </citation>
    <scope>NUCLEOTIDE SEQUENCE</scope>
    <source>
        <strain evidence="1">ChiHile30-977</strain>
    </source>
</reference>
<proteinExistence type="predicted"/>
<feature type="non-terminal residue" evidence="1">
    <location>
        <position position="35"/>
    </location>
</feature>
<reference evidence="1" key="2">
    <citation type="journal article" date="2021" name="PeerJ">
        <title>Extensive microbial diversity within the chicken gut microbiome revealed by metagenomics and culture.</title>
        <authorList>
            <person name="Gilroy R."/>
            <person name="Ravi A."/>
            <person name="Getino M."/>
            <person name="Pursley I."/>
            <person name="Horton D.L."/>
            <person name="Alikhan N.F."/>
            <person name="Baker D."/>
            <person name="Gharbi K."/>
            <person name="Hall N."/>
            <person name="Watson M."/>
            <person name="Adriaenssens E.M."/>
            <person name="Foster-Nyarko E."/>
            <person name="Jarju S."/>
            <person name="Secka A."/>
            <person name="Antonio M."/>
            <person name="Oren A."/>
            <person name="Chaudhuri R.R."/>
            <person name="La Ragione R."/>
            <person name="Hildebrand F."/>
            <person name="Pallen M.J."/>
        </authorList>
    </citation>
    <scope>NUCLEOTIDE SEQUENCE</scope>
    <source>
        <strain evidence="1">ChiHile30-977</strain>
    </source>
</reference>
<evidence type="ECO:0000313" key="1">
    <source>
        <dbReference type="EMBL" id="HIQ62364.1"/>
    </source>
</evidence>
<dbReference type="NCBIfam" id="TIGR00278">
    <property type="entry name" value="membrane protein insertion efficiency factor YidD"/>
    <property type="match status" value="1"/>
</dbReference>
<protein>
    <submittedName>
        <fullName evidence="1">Membrane protein insertion efficiency factor YidD</fullName>
    </submittedName>
</protein>
<dbReference type="EMBL" id="DVFI01000028">
    <property type="protein sequence ID" value="HIQ62364.1"/>
    <property type="molecule type" value="Genomic_DNA"/>
</dbReference>
<gene>
    <name evidence="1" type="primary">yidD</name>
    <name evidence="1" type="ORF">IAA66_02095</name>
</gene>
<evidence type="ECO:0000313" key="2">
    <source>
        <dbReference type="Proteomes" id="UP000886819"/>
    </source>
</evidence>
<sequence>MKRLLLKLIDFYQRELSPRHRPCCHYIPTCSEYAR</sequence>
<name>A0A9D0YVA6_9FIRM</name>